<dbReference type="GO" id="GO:0016836">
    <property type="term" value="F:hydro-lyase activity"/>
    <property type="evidence" value="ECO:0007669"/>
    <property type="project" value="UniProtKB-ARBA"/>
</dbReference>
<accession>A0A2G7FHG8</accession>
<name>A0A2G7FHG8_9EURO</name>
<dbReference type="GO" id="GO:0005739">
    <property type="term" value="C:mitochondrion"/>
    <property type="evidence" value="ECO:0007669"/>
    <property type="project" value="TreeGrafter"/>
</dbReference>
<evidence type="ECO:0000256" key="3">
    <source>
        <dbReference type="ARBA" id="ARBA00023239"/>
    </source>
</evidence>
<dbReference type="GO" id="GO:0006635">
    <property type="term" value="P:fatty acid beta-oxidation"/>
    <property type="evidence" value="ECO:0007669"/>
    <property type="project" value="TreeGrafter"/>
</dbReference>
<dbReference type="EMBL" id="NEXV01000640">
    <property type="protein sequence ID" value="PIG80067.1"/>
    <property type="molecule type" value="Genomic_DNA"/>
</dbReference>
<evidence type="ECO:0000256" key="1">
    <source>
        <dbReference type="ARBA" id="ARBA00005254"/>
    </source>
</evidence>
<dbReference type="Gene3D" id="1.10.12.10">
    <property type="entry name" value="Lyase 2-enoyl-coa Hydratase, Chain A, domain 2"/>
    <property type="match status" value="1"/>
</dbReference>
<dbReference type="FunFam" id="3.90.226.10:FF:000058">
    <property type="entry name" value="Enoyl-CoA hydratase/isomerase family protein"/>
    <property type="match status" value="1"/>
</dbReference>
<dbReference type="Proteomes" id="UP000231358">
    <property type="component" value="Unassembled WGS sequence"/>
</dbReference>
<reference evidence="4 5" key="1">
    <citation type="submission" date="2017-05" db="EMBL/GenBank/DDBJ databases">
        <title>Genome sequence for an aflatoxigenic pathogen of Argentinian peanut, Aspergillus arachidicola.</title>
        <authorList>
            <person name="Moore G."/>
            <person name="Beltz S.B."/>
            <person name="Mack B.M."/>
        </authorList>
    </citation>
    <scope>NUCLEOTIDE SEQUENCE [LARGE SCALE GENOMIC DNA]</scope>
    <source>
        <strain evidence="4 5">CBS 117610</strain>
    </source>
</reference>
<dbReference type="CDD" id="cd06558">
    <property type="entry name" value="crotonase-like"/>
    <property type="match status" value="1"/>
</dbReference>
<dbReference type="InterPro" id="IPR029045">
    <property type="entry name" value="ClpP/crotonase-like_dom_sf"/>
</dbReference>
<dbReference type="Gene3D" id="3.90.226.10">
    <property type="entry name" value="2-enoyl-CoA Hydratase, Chain A, domain 1"/>
    <property type="match status" value="1"/>
</dbReference>
<dbReference type="InterPro" id="IPR014748">
    <property type="entry name" value="Enoyl-CoA_hydra_C"/>
</dbReference>
<keyword evidence="3" id="KW-0456">Lyase</keyword>
<proteinExistence type="inferred from homology"/>
<dbReference type="AlphaFoldDB" id="A0A2G7FHG8"/>
<gene>
    <name evidence="4" type="ORF">AARAC_005809</name>
</gene>
<keyword evidence="2" id="KW-0843">Virulence</keyword>
<keyword evidence="5" id="KW-1185">Reference proteome</keyword>
<comment type="caution">
    <text evidence="4">The sequence shown here is derived from an EMBL/GenBank/DDBJ whole genome shotgun (WGS) entry which is preliminary data.</text>
</comment>
<protein>
    <submittedName>
        <fullName evidence="4">Uncharacterized protein</fullName>
    </submittedName>
</protein>
<dbReference type="Pfam" id="PF00378">
    <property type="entry name" value="ECH_1"/>
    <property type="match status" value="1"/>
</dbReference>
<evidence type="ECO:0000313" key="5">
    <source>
        <dbReference type="Proteomes" id="UP000231358"/>
    </source>
</evidence>
<dbReference type="InterPro" id="IPR001753">
    <property type="entry name" value="Enoyl-CoA_hydra/iso"/>
</dbReference>
<dbReference type="PANTHER" id="PTHR11941:SF171">
    <property type="entry name" value="SD19268P"/>
    <property type="match status" value="1"/>
</dbReference>
<evidence type="ECO:0000313" key="4">
    <source>
        <dbReference type="EMBL" id="PIG80067.1"/>
    </source>
</evidence>
<comment type="similarity">
    <text evidence="1">Belongs to the enoyl-CoA hydratase/isomerase family.</text>
</comment>
<dbReference type="SUPFAM" id="SSF52096">
    <property type="entry name" value="ClpP/crotonase"/>
    <property type="match status" value="1"/>
</dbReference>
<dbReference type="STRING" id="656916.A0A2G7FHG8"/>
<dbReference type="FunFam" id="1.10.12.10:FF:000001">
    <property type="entry name" value="Probable enoyl-CoA hydratase, mitochondrial"/>
    <property type="match status" value="1"/>
</dbReference>
<sequence>MPPLDRKQRIKFKIEHRVSLQEIAADYIYHVDRLLDLVGEEGTQGNSIELDAALRKVFLNKEYRKYLRARQYCVKDVVSWAWILKSRTPYEAILRVFALELQSDPKEKGGSAARIIPPFIPLLLLRQGLDTKSFRLLLIYSLRLISGQPHPKLDTPLSSAKDDNLFDELRLSDDAKPLIDPNTCATFVVRLLHHARQLWPQAQLPIVRTFAFYLTLLEPEGTGTMASATPRNIQVLAGKCNTFLRLLSLPCRQGPFTSASIQQQAQFELLRAMARNQPVLPVTRRGYQGIIAVQLAHKKTSAERQSAELKAPSWPPWKEEKLGLDSQRGIEGLRSRAMRVMSQMKEAGYAHSRWEEVSSILAGWDTDKSPTIQTRTLARQPWRLRGRIGNADHHAIWEARIRATRTVREAWACFLSYRDQGLPPRGSIYTAMAEKLIYRRNALQANFDQTSHALPGDALETFAEPLSARDLIYVHTEPPTLDELLTQMLSEGIRPQARFLSLLLRYAPTFKSGLEYLSCSDMSNEQIRALCTVWAHESVYDEQSRKVVNELPAHLFSAFVYFLCKFSTFGELSARHARDAFPIILGSSQTANGETSTLFSQDEYLRNGDEYRHPKTLAHAIELLRVRHPGSPQAWVFVLSALNKDRVTGRFRKMDRNIQRVIAWHEILEIAGRMEHHDIQLGLQGFQILCSGFSRAVNSGIKNVDAVEEALEVVGNAAHQGKLAYLGLPCPRFEDMVQYGLRGLKDQFDRLVLPDFRTPSLFGSGKPSSENVTDAQVILPPLLHVPSPAVLHAFVRSLGLAEDYDGLLSLLRWMSQYATPLKEASDEYLNGDMMMRRTLVAMRLFLEGYRERQSWGSLHWTASAAQARGLGGSEYTSEVSPSDSERMSFSDPNLQEAYDIVTATHIWGPWPSDEEVQEYYATQFYDSKMPPRLPLSHTLRQPSVLSVRIRVTRFSTSADDAVIQTQQIPAPGSGNIRVLLLNRPKARNAISKNLLDGLAKHVQSISAEGGTGPTRALVIASNVDSAFCAGADLKERVNMTKQETNEFLSKLRGTFRDLAGLPVPTISAVSSMALGGGLELALCTHLRVFGSSSIVGLPETRLAIIPGAGGTYRLPGIVGVNRARDLILTGRRVSGPESYFMGLCDRLVEILPEEEQKEGAAREKVLRESIKLAMDICEGGPIAIKQALQAVNDFQKGEVAENEAYDGVVETEDRFEALRAFAEKRKPAFRGR</sequence>
<dbReference type="PANTHER" id="PTHR11941">
    <property type="entry name" value="ENOYL-COA HYDRATASE-RELATED"/>
    <property type="match status" value="1"/>
</dbReference>
<evidence type="ECO:0000256" key="2">
    <source>
        <dbReference type="ARBA" id="ARBA00023026"/>
    </source>
</evidence>
<organism evidence="4 5">
    <name type="scientific">Aspergillus arachidicola</name>
    <dbReference type="NCBI Taxonomy" id="656916"/>
    <lineage>
        <taxon>Eukaryota</taxon>
        <taxon>Fungi</taxon>
        <taxon>Dikarya</taxon>
        <taxon>Ascomycota</taxon>
        <taxon>Pezizomycotina</taxon>
        <taxon>Eurotiomycetes</taxon>
        <taxon>Eurotiomycetidae</taxon>
        <taxon>Eurotiales</taxon>
        <taxon>Aspergillaceae</taxon>
        <taxon>Aspergillus</taxon>
        <taxon>Aspergillus subgen. Circumdati</taxon>
    </lineage>
</organism>